<feature type="binding site" evidence="17">
    <location>
        <begin position="28"/>
        <end position="31"/>
    </location>
    <ligand>
        <name>a CDP-1,2-diacyl-sn-glycerol</name>
        <dbReference type="ChEBI" id="CHEBI:58332"/>
    </ligand>
</feature>
<comment type="catalytic activity">
    <reaction evidence="13 17">
        <text>1,2-di-(9Z-octadecenoyl)-sn-glycero-3-cytidine-5'-diphosphate + 1D-myo-inositol 3-phosphate = 1,2-di-(9Z-octadecenoyl)-sn-glycero-3-phospho-(1D-myo-inositol-3-phosphate) + CMP + H(+)</text>
        <dbReference type="Rhea" id="RHEA:61216"/>
        <dbReference type="ChEBI" id="CHEBI:15378"/>
        <dbReference type="ChEBI" id="CHEBI:58401"/>
        <dbReference type="ChEBI" id="CHEBI:60377"/>
        <dbReference type="ChEBI" id="CHEBI:85356"/>
        <dbReference type="ChEBI" id="CHEBI:144472"/>
    </reaction>
</comment>
<keyword evidence="20" id="KW-1185">Reference proteome</keyword>
<comment type="pathway">
    <text evidence="2 17">Phospholipid metabolism; phosphatidylinositol phosphate biosynthesis.</text>
</comment>
<dbReference type="GeneID" id="95358827"/>
<evidence type="ECO:0000256" key="6">
    <source>
        <dbReference type="ARBA" id="ARBA00022475"/>
    </source>
</evidence>
<dbReference type="Gene3D" id="1.20.120.1760">
    <property type="match status" value="1"/>
</dbReference>
<feature type="binding site" evidence="17">
    <location>
        <position position="86"/>
    </location>
    <ligand>
        <name>Mg(2+)</name>
        <dbReference type="ChEBI" id="CHEBI:18420"/>
        <label>2</label>
    </ligand>
</feature>
<keyword evidence="17" id="KW-0594">Phospholipid biosynthesis</keyword>
<proteinExistence type="inferred from homology"/>
<comment type="pathway">
    <text evidence="3">Lipid metabolism.</text>
</comment>
<evidence type="ECO:0000256" key="13">
    <source>
        <dbReference type="ARBA" id="ARBA00023935"/>
    </source>
</evidence>
<keyword evidence="12 17" id="KW-0472">Membrane</keyword>
<keyword evidence="10 17" id="KW-0460">Magnesium</keyword>
<comment type="caution">
    <text evidence="17">Lacks conserved residue(s) required for the propagation of feature annotation.</text>
</comment>
<evidence type="ECO:0000256" key="5">
    <source>
        <dbReference type="ARBA" id="ARBA00011738"/>
    </source>
</evidence>
<gene>
    <name evidence="19" type="ORF">HMPREF0682_0987</name>
</gene>
<comment type="caution">
    <text evidence="19">The sequence shown here is derived from an EMBL/GenBank/DDBJ whole genome shotgun (WGS) entry which is preliminary data.</text>
</comment>
<dbReference type="HAMAP" id="MF_02241">
    <property type="entry name" value="PIP_synthase"/>
    <property type="match status" value="1"/>
</dbReference>
<feature type="transmembrane region" description="Helical" evidence="17">
    <location>
        <begin position="112"/>
        <end position="130"/>
    </location>
</feature>
<keyword evidence="17" id="KW-0444">Lipid biosynthesis</keyword>
<dbReference type="GO" id="GO:0008654">
    <property type="term" value="P:phospholipid biosynthetic process"/>
    <property type="evidence" value="ECO:0007669"/>
    <property type="project" value="UniProtKB-UniRule"/>
</dbReference>
<evidence type="ECO:0000256" key="15">
    <source>
        <dbReference type="ARBA" id="ARBA00033137"/>
    </source>
</evidence>
<evidence type="ECO:0000256" key="16">
    <source>
        <dbReference type="ARBA" id="ARBA00048865"/>
    </source>
</evidence>
<comment type="catalytic activity">
    <reaction evidence="16 17">
        <text>a CDP-1,2-diacyl-sn-glycerol + 1D-myo-inositol 3-phosphate = a 1,2-diacyl-sn-glycero-3-phospho-(1D-myo-inositol-3-phosphate) + CMP + H(+)</text>
        <dbReference type="Rhea" id="RHEA:60504"/>
        <dbReference type="ChEBI" id="CHEBI:15378"/>
        <dbReference type="ChEBI" id="CHEBI:58088"/>
        <dbReference type="ChEBI" id="CHEBI:58332"/>
        <dbReference type="ChEBI" id="CHEBI:58401"/>
        <dbReference type="ChEBI" id="CHEBI:60377"/>
    </reaction>
</comment>
<comment type="function">
    <text evidence="17">Catalyzes the conjugation of the 1'-hydroxyl group of D-myo-inositol-3-phosphate (also named L-myo-inositol-1-phosphate) with a lipid tail of cytidine diphosphate diacylglycerol (CDP-DAG), forming phosphatidylinositol phosphate (PIP) and CMP. PIP is a precursor of phosphatidylinositol (PI) which is an essential lipid required for cell wall formation.</text>
</comment>
<dbReference type="OrthoDB" id="116551at2"/>
<evidence type="ECO:0000256" key="14">
    <source>
        <dbReference type="ARBA" id="ARBA00024082"/>
    </source>
</evidence>
<dbReference type="GO" id="GO:0005886">
    <property type="term" value="C:plasma membrane"/>
    <property type="evidence" value="ECO:0007669"/>
    <property type="project" value="UniProtKB-SubCell"/>
</dbReference>
<evidence type="ECO:0000256" key="3">
    <source>
        <dbReference type="ARBA" id="ARBA00005189"/>
    </source>
</evidence>
<feature type="transmembrane region" description="Helical" evidence="17">
    <location>
        <begin position="21"/>
        <end position="44"/>
    </location>
</feature>
<evidence type="ECO:0000256" key="17">
    <source>
        <dbReference type="HAMAP-Rule" id="MF_02241"/>
    </source>
</evidence>
<keyword evidence="8 17" id="KW-0812">Transmembrane</keyword>
<evidence type="ECO:0000256" key="8">
    <source>
        <dbReference type="ARBA" id="ARBA00022692"/>
    </source>
</evidence>
<dbReference type="UniPathway" id="UPA00220"/>
<dbReference type="InterPro" id="IPR048254">
    <property type="entry name" value="CDP_ALCOHOL_P_TRANSF_CS"/>
</dbReference>
<evidence type="ECO:0000256" key="11">
    <source>
        <dbReference type="ARBA" id="ARBA00022989"/>
    </source>
</evidence>
<protein>
    <recommendedName>
        <fullName evidence="14 17">Phosphatidylinositol phosphate synthase</fullName>
        <shortName evidence="17">PIP synthase</shortName>
        <ecNumber evidence="17">2.7.8.-</ecNumber>
    </recommendedName>
    <alternativeName>
        <fullName evidence="15 17">CDP-diacylglycerol--D-myo-inositol-3-phosphate 3-phosphatidyltransferase</fullName>
    </alternativeName>
</protein>
<organism evidence="19 20">
    <name type="scientific">Propionibacterium acidifaciens F0233</name>
    <dbReference type="NCBI Taxonomy" id="553198"/>
    <lineage>
        <taxon>Bacteria</taxon>
        <taxon>Bacillati</taxon>
        <taxon>Actinomycetota</taxon>
        <taxon>Actinomycetes</taxon>
        <taxon>Propionibacteriales</taxon>
        <taxon>Propionibacteriaceae</taxon>
        <taxon>Propionibacterium</taxon>
    </lineage>
</organism>
<dbReference type="InterPro" id="IPR044268">
    <property type="entry name" value="PIP_synthase_PgsA1"/>
</dbReference>
<evidence type="ECO:0000256" key="4">
    <source>
        <dbReference type="ARBA" id="ARBA00010441"/>
    </source>
</evidence>
<evidence type="ECO:0000256" key="10">
    <source>
        <dbReference type="ARBA" id="ARBA00022842"/>
    </source>
</evidence>
<reference evidence="19" key="1">
    <citation type="submission" date="2013-08" db="EMBL/GenBank/DDBJ databases">
        <authorList>
            <person name="Durkin A.S."/>
            <person name="Haft D.R."/>
            <person name="McCorrison J."/>
            <person name="Torralba M."/>
            <person name="Gillis M."/>
            <person name="Haft D.H."/>
            <person name="Methe B."/>
            <person name="Sutton G."/>
            <person name="Nelson K.E."/>
        </authorList>
    </citation>
    <scope>NUCLEOTIDE SEQUENCE [LARGE SCALE GENOMIC DNA]</scope>
    <source>
        <strain evidence="19">F0233</strain>
    </source>
</reference>
<dbReference type="PROSITE" id="PS00379">
    <property type="entry name" value="CDP_ALCOHOL_P_TRANSF"/>
    <property type="match status" value="1"/>
</dbReference>
<comment type="subunit">
    <text evidence="5 17">Homodimer.</text>
</comment>
<feature type="transmembrane region" description="Helical" evidence="17">
    <location>
        <begin position="169"/>
        <end position="187"/>
    </location>
</feature>
<evidence type="ECO:0000313" key="20">
    <source>
        <dbReference type="Proteomes" id="UP000017052"/>
    </source>
</evidence>
<feature type="binding site" evidence="17">
    <location>
        <position position="69"/>
    </location>
    <ligand>
        <name>a CDP-1,2-diacyl-sn-glycerol</name>
        <dbReference type="ChEBI" id="CHEBI:58332"/>
    </ligand>
</feature>
<evidence type="ECO:0000256" key="9">
    <source>
        <dbReference type="ARBA" id="ARBA00022723"/>
    </source>
</evidence>
<evidence type="ECO:0000256" key="7">
    <source>
        <dbReference type="ARBA" id="ARBA00022679"/>
    </source>
</evidence>
<dbReference type="GO" id="GO:0016780">
    <property type="term" value="F:phosphotransferase activity, for other substituted phosphate groups"/>
    <property type="evidence" value="ECO:0007669"/>
    <property type="project" value="UniProtKB-UniRule"/>
</dbReference>
<dbReference type="NCBIfam" id="NF045883">
    <property type="entry name" value="PIPSynth"/>
    <property type="match status" value="1"/>
</dbReference>
<comment type="cofactor">
    <cofactor evidence="17">
        <name>Mg(2+)</name>
        <dbReference type="ChEBI" id="CHEBI:18420"/>
    </cofactor>
    <text evidence="17">Contains a di-nuclear catalytic Mg(2+) center.</text>
</comment>
<evidence type="ECO:0000256" key="1">
    <source>
        <dbReference type="ARBA" id="ARBA00004651"/>
    </source>
</evidence>
<dbReference type="RefSeq" id="WP_021798869.1">
    <property type="nucleotide sequence ID" value="NZ_ACVN02000324.1"/>
</dbReference>
<evidence type="ECO:0000256" key="2">
    <source>
        <dbReference type="ARBA" id="ARBA00004805"/>
    </source>
</evidence>
<keyword evidence="17" id="KW-0443">Lipid metabolism</keyword>
<feature type="binding site" evidence="17">
    <location>
        <position position="68"/>
    </location>
    <ligand>
        <name>Mg(2+)</name>
        <dbReference type="ChEBI" id="CHEBI:18420"/>
        <label>1</label>
    </ligand>
</feature>
<dbReference type="GO" id="GO:0000287">
    <property type="term" value="F:magnesium ion binding"/>
    <property type="evidence" value="ECO:0007669"/>
    <property type="project" value="UniProtKB-UniRule"/>
</dbReference>
<feature type="binding site" evidence="17">
    <location>
        <position position="90"/>
    </location>
    <ligand>
        <name>Mg(2+)</name>
        <dbReference type="ChEBI" id="CHEBI:18420"/>
        <label>2</label>
    </ligand>
</feature>
<keyword evidence="7 17" id="KW-0808">Transferase</keyword>
<keyword evidence="17" id="KW-1208">Phospholipid metabolism</keyword>
<keyword evidence="6 17" id="KW-1003">Cell membrane</keyword>
<keyword evidence="9 17" id="KW-0479">Metal-binding</keyword>
<comment type="subcellular location">
    <subcellularLocation>
        <location evidence="1 17">Cell membrane</location>
        <topology evidence="1 17">Multi-pass membrane protein</topology>
    </subcellularLocation>
</comment>
<dbReference type="AlphaFoldDB" id="U2Q0N1"/>
<feature type="binding site" evidence="17">
    <location>
        <position position="65"/>
    </location>
    <ligand>
        <name>Mg(2+)</name>
        <dbReference type="ChEBI" id="CHEBI:18420"/>
        <label>1</label>
    </ligand>
</feature>
<accession>U2Q0N1</accession>
<evidence type="ECO:0000256" key="18">
    <source>
        <dbReference type="RuleBase" id="RU003750"/>
    </source>
</evidence>
<dbReference type="InterPro" id="IPR043130">
    <property type="entry name" value="CDP-OH_PTrfase_TM_dom"/>
</dbReference>
<dbReference type="EC" id="2.7.8.-" evidence="17"/>
<dbReference type="EMBL" id="ACVN02000324">
    <property type="protein sequence ID" value="ERK49534.1"/>
    <property type="molecule type" value="Genomic_DNA"/>
</dbReference>
<feature type="binding site" evidence="17">
    <location>
        <position position="65"/>
    </location>
    <ligand>
        <name>Mg(2+)</name>
        <dbReference type="ChEBI" id="CHEBI:18420"/>
        <label>2</label>
    </ligand>
</feature>
<evidence type="ECO:0000256" key="12">
    <source>
        <dbReference type="ARBA" id="ARBA00023136"/>
    </source>
</evidence>
<comment type="similarity">
    <text evidence="4 17 18">Belongs to the CDP-alcohol phosphatidyltransferase class-I family.</text>
</comment>
<feature type="active site" description="Proton acceptor" evidence="17">
    <location>
        <position position="90"/>
    </location>
</feature>
<feature type="binding site" evidence="17">
    <location>
        <position position="86"/>
    </location>
    <ligand>
        <name>Mg(2+)</name>
        <dbReference type="ChEBI" id="CHEBI:18420"/>
        <label>1</label>
    </ligand>
</feature>
<sequence>MLEHLRSRWTKVMAPIARALLSAHVTPDMVTWAGTIGVVAVSLICFPHGWLWQGVLLLLVFIFSDSLDGIMARTSGRSSDWGAFLDSTLDRIADGAVMGGLALYYVDAGNNAWWAGLAIVTLVLGQVTSYTKARGESLGYEVNGGLAGRADRLLVSLLGAMLTGLGLDWGLPVCLVVLTVAGVITVAQRMTLVRHATTVARGRAAGESQA</sequence>
<feature type="binding site" evidence="17">
    <location>
        <position position="73"/>
    </location>
    <ligand>
        <name>a CDP-1,2-diacyl-sn-glycerol</name>
        <dbReference type="ChEBI" id="CHEBI:58332"/>
    </ligand>
</feature>
<dbReference type="Pfam" id="PF01066">
    <property type="entry name" value="CDP-OH_P_transf"/>
    <property type="match status" value="1"/>
</dbReference>
<dbReference type="InterPro" id="IPR000462">
    <property type="entry name" value="CDP-OH_P_trans"/>
</dbReference>
<evidence type="ECO:0000313" key="19">
    <source>
        <dbReference type="EMBL" id="ERK49534.1"/>
    </source>
</evidence>
<name>U2Q0N1_9ACTN</name>
<keyword evidence="11 17" id="KW-1133">Transmembrane helix</keyword>
<dbReference type="Proteomes" id="UP000017052">
    <property type="component" value="Unassembled WGS sequence"/>
</dbReference>
<feature type="binding site" evidence="17">
    <location>
        <position position="79"/>
    </location>
    <ligand>
        <name>a CDP-1,2-diacyl-sn-glycerol</name>
        <dbReference type="ChEBI" id="CHEBI:58332"/>
    </ligand>
</feature>